<evidence type="ECO:0000259" key="2">
    <source>
        <dbReference type="Pfam" id="PF12770"/>
    </source>
</evidence>
<gene>
    <name evidence="3" type="ORF">FH063_002447</name>
</gene>
<dbReference type="PANTHER" id="PTHR11102:SF160">
    <property type="entry name" value="ERAD-ASSOCIATED E3 UBIQUITIN-PROTEIN LIGASE COMPONENT HRD3"/>
    <property type="match status" value="1"/>
</dbReference>
<feature type="coiled-coil region" evidence="1">
    <location>
        <begin position="1244"/>
        <end position="1271"/>
    </location>
</feature>
<name>A0A5B0KPI3_9PROT</name>
<evidence type="ECO:0000313" key="3">
    <source>
        <dbReference type="EMBL" id="KAA1053865.1"/>
    </source>
</evidence>
<dbReference type="InterPro" id="IPR011990">
    <property type="entry name" value="TPR-like_helical_dom_sf"/>
</dbReference>
<dbReference type="Pfam" id="PF08238">
    <property type="entry name" value="Sel1"/>
    <property type="match status" value="22"/>
</dbReference>
<dbReference type="InterPro" id="IPR006597">
    <property type="entry name" value="Sel1-like"/>
</dbReference>
<proteinExistence type="predicted"/>
<evidence type="ECO:0000256" key="1">
    <source>
        <dbReference type="SAM" id="Coils"/>
    </source>
</evidence>
<dbReference type="SMART" id="SM00671">
    <property type="entry name" value="SEL1"/>
    <property type="match status" value="23"/>
</dbReference>
<sequence>MRALIALAIGSVLLGAEGTLASSPNAYLSCRNAAALRVSGIGVSWSDLDAAAAVKLCEAALAVDPDNPRLLAYLARALKKAGRMDEAFEAARRSALAGDPEGQVNLGNMFDSRLGDEKLRDDAEAVRWLRLAAEQGHTVAQTNLGVMYDHGRGVPQDDAEAMRWYRRAAEQGDATAQSNLGVMYDHGRGVPQDDAEAVRWYRLAAEQGDASAQINLGWISEHGRSVPQDDAEAVRWYGLGAEQGDAIAQTNLGRMHEHGRGVPQNHAEAVRWYRLAAEQGNATAQFNLGRMYAKGRGVSQDDAEAVRWYRLAAEQGDATARASLGWMHSEGRGVPQDDAEAVRWYRLAAEQGSAEAQFNQGVMYREGRGVVPDYAEAVRWFRLAAEKGLAAAQARLGEMYAQGQGVPQDDAEAVRWYRLAAEQGNAVSQTNLGWMYGTGKGIGQDFVEALRWYRAAIKTDFIKGTTGLFDFLIRAELFEAAMETIIEAHNDPRMQTLTAEEQRILRLRLNEIMERCRIFKHSGERSLASLERVAEFGISQVAFILGNAFENGEGIPADLGAAVRWYRLAAEQGDASAQTQLGWMYQKGRGVPQDDAEAVRWYKIAAEQGNSTAQNQLGWMYQKGRGVPQDDAEAVRRFRLAAEQGNAQAQNNLGWMYQKGRGVPQDDAEAARRYRHAAEQGNARAQTNLGLMYDHGRGVPQDDAEAVRWYRLAAEQGDTTAQSNLGWMYSKGRGVPQDDAEAARWYRLAAEQGDASVQNSLGWMYEKGRGVPQDDAEAVRWYQRAAEQGSAIAQTNLGFMHERGRSVPQDDAEAVRWYQLAADRGYARAQTNLGVMYEDGRGVPQDDAEAVRWYQLAADRGYARAQTNLGVMYEDGRGVPQDDAKAVLWYRLAAEQGYARAQTNLGVMYEDGRGVPQDDAEAVRWYRLAAEQDKASGRAHLGVALVRGVGTDMNREEGWRLIGLAAKEEDVSALLAMAARYRFGLDTEPDHTAARAFYQRAIETGGAVDGHLGLLALELSGPPEAVREALLRVDREFSKGGSFTGGQARDAAIRLLEAALANSPEGAAEAVALLDRHDPLKAALDPVRWRTAVAPVLSSAAAATNNANAATATRATVTSVPSSTVTPPTGNAGAWTAASPFAALVGAELTAERRQIAALITAGTFNDELVRRQERVVELVRLSGDTDGALAEKLTALRYREVRASLDWGSADNYFVLLDASCRWSEASRWARQLERPGAALFMAKQAVNRLQDARRRLVDLNENLRECFLKAQEDRYRGLADLFVELGRLGEAELVIRMLKDFETYEYVRRDPGSAGKAYDHLPFDRPEGALGTSLGGAGIAQAALALERRDLLKQQTRGEPEPAVAARLAEVQRLLEEAERSAHADFDRVRVALVALERSGDERSIASRDLLASGSVQGLLKSQFRGEAAALHMVVLPDRVHVIVTTADTQIVRTTSVEAAELGRLVLALREAVQSPGRDPRPAAQRLYDLLLRPVAAELAASQAKLLLLSLDHLLRYVPFAALHDGERYVAERYALTLFTEAARTNLARQNAVSWEAAGFGVTAAPGFTPLPAVAEELRAIVRAGNDGEGLLPGRVYLDQSFTGARFRDAAQAGFPVVHVASHFVLRPGDARDGFLLLGDGGRLTVEELRRIPLAGVDLLALSACETAVGRRDGDGRELESLGVLAQEQGAGAVMATLWPVADASTARFMRLFYQARVETGLSKAAALQAAMRAFLAHGGEAQQAAADPDRGAEVVGSPRPTVAAGTAHPYHWAPFVLIGSPW</sequence>
<feature type="domain" description="CHAT" evidence="2">
    <location>
        <begin position="1484"/>
        <end position="1783"/>
    </location>
</feature>
<dbReference type="Pfam" id="PF12770">
    <property type="entry name" value="CHAT"/>
    <property type="match status" value="1"/>
</dbReference>
<dbReference type="Gene3D" id="1.25.40.10">
    <property type="entry name" value="Tetratricopeptide repeat domain"/>
    <property type="match status" value="7"/>
</dbReference>
<reference evidence="3 4" key="1">
    <citation type="submission" date="2019-07" db="EMBL/GenBank/DDBJ databases">
        <title>Genome sequencing of the stress-tolerant strain Azospirillum brasilense Az19.</title>
        <authorList>
            <person name="Maroniche G.A."/>
            <person name="Garcia J.E."/>
            <person name="Pagnussat L."/>
            <person name="Amenta M."/>
            <person name="Creus C.M."/>
        </authorList>
    </citation>
    <scope>NUCLEOTIDE SEQUENCE [LARGE SCALE GENOMIC DNA]</scope>
    <source>
        <strain evidence="3 4">Az19</strain>
    </source>
</reference>
<comment type="caution">
    <text evidence="3">The sequence shown here is derived from an EMBL/GenBank/DDBJ whole genome shotgun (WGS) entry which is preliminary data.</text>
</comment>
<organism evidence="3 4">
    <name type="scientific">Azospirillum argentinense</name>
    <dbReference type="NCBI Taxonomy" id="2970906"/>
    <lineage>
        <taxon>Bacteria</taxon>
        <taxon>Pseudomonadati</taxon>
        <taxon>Pseudomonadota</taxon>
        <taxon>Alphaproteobacteria</taxon>
        <taxon>Rhodospirillales</taxon>
        <taxon>Azospirillaceae</taxon>
        <taxon>Azospirillum</taxon>
    </lineage>
</organism>
<accession>A0A5B0KPI3</accession>
<protein>
    <recommendedName>
        <fullName evidence="2">CHAT domain-containing protein</fullName>
    </recommendedName>
</protein>
<dbReference type="RefSeq" id="WP_282184646.1">
    <property type="nucleotide sequence ID" value="NZ_VEWN01000013.1"/>
</dbReference>
<keyword evidence="1" id="KW-0175">Coiled coil</keyword>
<dbReference type="EMBL" id="VEWN01000013">
    <property type="protein sequence ID" value="KAA1053865.1"/>
    <property type="molecule type" value="Genomic_DNA"/>
</dbReference>
<dbReference type="Pfam" id="PF14559">
    <property type="entry name" value="TPR_19"/>
    <property type="match status" value="1"/>
</dbReference>
<dbReference type="PANTHER" id="PTHR11102">
    <property type="entry name" value="SEL-1-LIKE PROTEIN"/>
    <property type="match status" value="1"/>
</dbReference>
<dbReference type="SUPFAM" id="SSF81901">
    <property type="entry name" value="HCP-like"/>
    <property type="match status" value="6"/>
</dbReference>
<evidence type="ECO:0000313" key="4">
    <source>
        <dbReference type="Proteomes" id="UP000325333"/>
    </source>
</evidence>
<dbReference type="InterPro" id="IPR024983">
    <property type="entry name" value="CHAT_dom"/>
</dbReference>
<dbReference type="InterPro" id="IPR050767">
    <property type="entry name" value="Sel1_AlgK"/>
</dbReference>
<dbReference type="Proteomes" id="UP000325333">
    <property type="component" value="Unassembled WGS sequence"/>
</dbReference>